<dbReference type="Gene3D" id="1.10.443.10">
    <property type="entry name" value="Intergrase catalytic core"/>
    <property type="match status" value="1"/>
</dbReference>
<protein>
    <submittedName>
        <fullName evidence="8">Site-specific recombinase XerD</fullName>
    </submittedName>
</protein>
<dbReference type="AlphaFoldDB" id="A0A1H9GMR4"/>
<dbReference type="GO" id="GO:0015074">
    <property type="term" value="P:DNA integration"/>
    <property type="evidence" value="ECO:0007669"/>
    <property type="project" value="UniProtKB-KW"/>
</dbReference>
<dbReference type="GO" id="GO:0003677">
    <property type="term" value="F:DNA binding"/>
    <property type="evidence" value="ECO:0007669"/>
    <property type="project" value="UniProtKB-UniRule"/>
</dbReference>
<feature type="domain" description="Tyr recombinase" evidence="6">
    <location>
        <begin position="163"/>
        <end position="359"/>
    </location>
</feature>
<dbReference type="InterPro" id="IPR010998">
    <property type="entry name" value="Integrase_recombinase_N"/>
</dbReference>
<dbReference type="Pfam" id="PF14657">
    <property type="entry name" value="Arm-DNA-bind_4"/>
    <property type="match status" value="1"/>
</dbReference>
<name>A0A1H9GMR4_9BACI</name>
<evidence type="ECO:0000256" key="4">
    <source>
        <dbReference type="ARBA" id="ARBA00023172"/>
    </source>
</evidence>
<proteinExistence type="inferred from homology"/>
<dbReference type="PANTHER" id="PTHR30629">
    <property type="entry name" value="PROPHAGE INTEGRASE"/>
    <property type="match status" value="1"/>
</dbReference>
<dbReference type="EMBL" id="FOEL01000005">
    <property type="protein sequence ID" value="SEQ51376.1"/>
    <property type="molecule type" value="Genomic_DNA"/>
</dbReference>
<dbReference type="InterPro" id="IPR044068">
    <property type="entry name" value="CB"/>
</dbReference>
<accession>A0A1H9GMR4</accession>
<dbReference type="SUPFAM" id="SSF56349">
    <property type="entry name" value="DNA breaking-rejoining enzymes"/>
    <property type="match status" value="1"/>
</dbReference>
<dbReference type="Gene3D" id="1.10.150.130">
    <property type="match status" value="1"/>
</dbReference>
<gene>
    <name evidence="8" type="ORF">SAMN02787113_01869</name>
</gene>
<reference evidence="8 9" key="1">
    <citation type="submission" date="2016-10" db="EMBL/GenBank/DDBJ databases">
        <authorList>
            <person name="Varghese N."/>
            <person name="Submissions S."/>
        </authorList>
    </citation>
    <scope>NUCLEOTIDE SEQUENCE [LARGE SCALE GENOMIC DNA]</scope>
    <source>
        <strain evidence="8 9">TC-13</strain>
    </source>
</reference>
<feature type="domain" description="Core-binding (CB)" evidence="7">
    <location>
        <begin position="59"/>
        <end position="139"/>
    </location>
</feature>
<dbReference type="Pfam" id="PF14659">
    <property type="entry name" value="Phage_int_SAM_3"/>
    <property type="match status" value="1"/>
</dbReference>
<dbReference type="PROSITE" id="PS51900">
    <property type="entry name" value="CB"/>
    <property type="match status" value="1"/>
</dbReference>
<dbReference type="RefSeq" id="WP_089985743.1">
    <property type="nucleotide sequence ID" value="NZ_FMVP01000004.1"/>
</dbReference>
<evidence type="ECO:0000256" key="5">
    <source>
        <dbReference type="PROSITE-ProRule" id="PRU01248"/>
    </source>
</evidence>
<dbReference type="GO" id="GO:0006310">
    <property type="term" value="P:DNA recombination"/>
    <property type="evidence" value="ECO:0007669"/>
    <property type="project" value="UniProtKB-KW"/>
</dbReference>
<dbReference type="InterPro" id="IPR050808">
    <property type="entry name" value="Phage_Integrase"/>
</dbReference>
<evidence type="ECO:0000256" key="2">
    <source>
        <dbReference type="ARBA" id="ARBA00022908"/>
    </source>
</evidence>
<dbReference type="InterPro" id="IPR004107">
    <property type="entry name" value="Integrase_SAM-like_N"/>
</dbReference>
<dbReference type="InterPro" id="IPR013762">
    <property type="entry name" value="Integrase-like_cat_sf"/>
</dbReference>
<dbReference type="InterPro" id="IPR011010">
    <property type="entry name" value="DNA_brk_join_enz"/>
</dbReference>
<evidence type="ECO:0000259" key="7">
    <source>
        <dbReference type="PROSITE" id="PS51900"/>
    </source>
</evidence>
<dbReference type="InterPro" id="IPR028259">
    <property type="entry name" value="AP2-like_int_N"/>
</dbReference>
<dbReference type="InterPro" id="IPR002104">
    <property type="entry name" value="Integrase_catalytic"/>
</dbReference>
<dbReference type="PANTHER" id="PTHR30629:SF2">
    <property type="entry name" value="PROPHAGE INTEGRASE INTS-RELATED"/>
    <property type="match status" value="1"/>
</dbReference>
<sequence>MASITKRGSTWQYMINHYVDGKRKPISKSGFSTKREAQIAAAEKELLLKKGNQVIVKEKPFASYFEEWIDLYKSNKHINTYNRYKNSVERVKEHFKDKPIQKITRADYQMFLNEYGKGKSKETVRKLNTHIRACVRDAIEEGYITVDFTRKVELNATNNAKKSEDKHLNYDDSVKLYKELFNRLSPSTSTYHLILLGLVSGLRFGELTGLTTDCFDFKLNQLKVYRAWDYKRGTGFGPLKNEQSERKISIDKKVMNEFKKLVLAVPENENKLVFYRQSSIKTVTNEGANKLLRKTLDALEIEHISIHGLRHTHASVLIYKGANIHSVSKRLGHSDIQTTLDHYSHVLKEMEERDEAIAINVYSS</sequence>
<dbReference type="Pfam" id="PF00589">
    <property type="entry name" value="Phage_integrase"/>
    <property type="match status" value="1"/>
</dbReference>
<dbReference type="Proteomes" id="UP000199410">
    <property type="component" value="Unassembled WGS sequence"/>
</dbReference>
<comment type="similarity">
    <text evidence="1">Belongs to the 'phage' integrase family.</text>
</comment>
<comment type="caution">
    <text evidence="8">The sequence shown here is derived from an EMBL/GenBank/DDBJ whole genome shotgun (WGS) entry which is preliminary data.</text>
</comment>
<evidence type="ECO:0000259" key="6">
    <source>
        <dbReference type="PROSITE" id="PS51898"/>
    </source>
</evidence>
<evidence type="ECO:0000313" key="9">
    <source>
        <dbReference type="Proteomes" id="UP000199410"/>
    </source>
</evidence>
<keyword evidence="3 5" id="KW-0238">DNA-binding</keyword>
<evidence type="ECO:0000256" key="3">
    <source>
        <dbReference type="ARBA" id="ARBA00023125"/>
    </source>
</evidence>
<organism evidence="8 9">
    <name type="scientific">Lysinibacillus fusiformis</name>
    <dbReference type="NCBI Taxonomy" id="28031"/>
    <lineage>
        <taxon>Bacteria</taxon>
        <taxon>Bacillati</taxon>
        <taxon>Bacillota</taxon>
        <taxon>Bacilli</taxon>
        <taxon>Bacillales</taxon>
        <taxon>Bacillaceae</taxon>
        <taxon>Lysinibacillus</taxon>
    </lineage>
</organism>
<evidence type="ECO:0000313" key="8">
    <source>
        <dbReference type="EMBL" id="SEQ51376.1"/>
    </source>
</evidence>
<dbReference type="CDD" id="cd01189">
    <property type="entry name" value="INT_ICEBs1_C_like"/>
    <property type="match status" value="1"/>
</dbReference>
<keyword evidence="4" id="KW-0233">DNA recombination</keyword>
<keyword evidence="2" id="KW-0229">DNA integration</keyword>
<dbReference type="PROSITE" id="PS51898">
    <property type="entry name" value="TYR_RECOMBINASE"/>
    <property type="match status" value="1"/>
</dbReference>
<evidence type="ECO:0000256" key="1">
    <source>
        <dbReference type="ARBA" id="ARBA00008857"/>
    </source>
</evidence>